<feature type="binding site" evidence="9">
    <location>
        <position position="254"/>
    </location>
    <ligand>
        <name>Zn(2+)</name>
        <dbReference type="ChEBI" id="CHEBI:29105"/>
    </ligand>
</feature>
<evidence type="ECO:0000313" key="11">
    <source>
        <dbReference type="Proteomes" id="UP000193942"/>
    </source>
</evidence>
<dbReference type="Gene3D" id="1.10.340.30">
    <property type="entry name" value="Hypothetical protein, domain 2"/>
    <property type="match status" value="1"/>
</dbReference>
<comment type="function">
    <text evidence="7">Hydrolysis of the deoxyribose N-glycosidic bond to excise 3-methyladenine from the damaged DNA polymer formed by alkylation lesions.</text>
</comment>
<feature type="binding site" evidence="9">
    <location>
        <position position="83"/>
    </location>
    <ligand>
        <name>Zn(2+)</name>
        <dbReference type="ChEBI" id="CHEBI:29105"/>
    </ligand>
</feature>
<dbReference type="NCBIfam" id="NF007678">
    <property type="entry name" value="PRK10353.1"/>
    <property type="match status" value="1"/>
</dbReference>
<accession>A0A1X3IW69</accession>
<evidence type="ECO:0000256" key="3">
    <source>
        <dbReference type="ARBA" id="ARBA00022801"/>
    </source>
</evidence>
<reference evidence="10 11" key="1">
    <citation type="submission" date="2010-04" db="EMBL/GenBank/DDBJ databases">
        <title>The Genome Sequence of Escherichia coli TA447.</title>
        <authorList>
            <consortium name="The Broad Institute Genome Sequencing Platform"/>
            <consortium name="The Broad Institute Genome Sequencing Center for Infectious Disease"/>
            <person name="Feldgarden M."/>
            <person name="Gordon D.M."/>
            <person name="Johnson J.R."/>
            <person name="Johnston B.D."/>
            <person name="Young S."/>
            <person name="Zeng Q."/>
            <person name="Koehrsen M."/>
            <person name="Alvarado L."/>
            <person name="Berlin A.M."/>
            <person name="Borenstein D."/>
            <person name="Chapman S.B."/>
            <person name="Chen Z."/>
            <person name="Engels R."/>
            <person name="Freedman E."/>
            <person name="Gellesch M."/>
            <person name="Goldberg J."/>
            <person name="Griggs A."/>
            <person name="Gujja S."/>
            <person name="Heilman E.R."/>
            <person name="Heiman D.I."/>
            <person name="Hepburn T.A."/>
            <person name="Howarth C."/>
            <person name="Jen D."/>
            <person name="Larson L."/>
            <person name="Mehta T."/>
            <person name="Park D."/>
            <person name="Pearson M."/>
            <person name="Richards J."/>
            <person name="Roberts A."/>
            <person name="Saif S."/>
            <person name="Shea T.D."/>
            <person name="Shenoy N."/>
            <person name="Sisk P."/>
            <person name="Stolte C."/>
            <person name="Sykes S.N."/>
            <person name="Walk T."/>
            <person name="White J."/>
            <person name="Yandava C."/>
            <person name="Haas B."/>
            <person name="Henn M.R."/>
            <person name="Nusbaum C."/>
            <person name="Birren B."/>
        </authorList>
    </citation>
    <scope>NUCLEOTIDE SEQUENCE [LARGE SCALE GENOMIC DNA]</scope>
    <source>
        <strain evidence="10 11">TA447</strain>
    </source>
</reference>
<evidence type="ECO:0000256" key="6">
    <source>
        <dbReference type="ARBA" id="ARBA00052558"/>
    </source>
</evidence>
<evidence type="ECO:0000256" key="2">
    <source>
        <dbReference type="ARBA" id="ARBA00022763"/>
    </source>
</evidence>
<evidence type="ECO:0000256" key="5">
    <source>
        <dbReference type="ARBA" id="ARBA00023204"/>
    </source>
</evidence>
<feature type="binding site" evidence="9">
    <location>
        <position position="258"/>
    </location>
    <ligand>
        <name>Zn(2+)</name>
        <dbReference type="ChEBI" id="CHEBI:29105"/>
    </ligand>
</feature>
<dbReference type="Proteomes" id="UP000193942">
    <property type="component" value="Unassembled WGS sequence"/>
</dbReference>
<dbReference type="SUPFAM" id="SSF48150">
    <property type="entry name" value="DNA-glycosylase"/>
    <property type="match status" value="1"/>
</dbReference>
<gene>
    <name evidence="10" type="ORF">ECXG_02388</name>
</gene>
<evidence type="ECO:0000256" key="9">
    <source>
        <dbReference type="PIRSR" id="PIRSR604597-1"/>
    </source>
</evidence>
<dbReference type="GO" id="GO:0046872">
    <property type="term" value="F:metal ion binding"/>
    <property type="evidence" value="ECO:0007669"/>
    <property type="project" value="UniProtKB-KW"/>
</dbReference>
<keyword evidence="4 9" id="KW-0862">Zinc</keyword>
<dbReference type="PANTHER" id="PTHR30037">
    <property type="entry name" value="DNA-3-METHYLADENINE GLYCOSYLASE 1"/>
    <property type="match status" value="1"/>
</dbReference>
<dbReference type="InterPro" id="IPR011257">
    <property type="entry name" value="DNA_glycosylase"/>
</dbReference>
<dbReference type="NCBIfam" id="TIGR00624">
    <property type="entry name" value="tag"/>
    <property type="match status" value="1"/>
</dbReference>
<feature type="binding site" evidence="9">
    <location>
        <position position="96"/>
    </location>
    <ligand>
        <name>Zn(2+)</name>
        <dbReference type="ChEBI" id="CHEBI:29105"/>
    </ligand>
</feature>
<dbReference type="EC" id="3.2.2.20" evidence="8"/>
<dbReference type="GO" id="GO:0008725">
    <property type="term" value="F:DNA-3-methyladenine glycosylase activity"/>
    <property type="evidence" value="ECO:0007669"/>
    <property type="project" value="UniProtKB-EC"/>
</dbReference>
<dbReference type="Pfam" id="PF03352">
    <property type="entry name" value="Adenine_glyco"/>
    <property type="match status" value="1"/>
</dbReference>
<comment type="catalytic activity">
    <reaction evidence="6">
        <text>Hydrolysis of alkylated DNA, releasing 3-methyladenine.</text>
        <dbReference type="EC" id="3.2.2.20"/>
    </reaction>
</comment>
<keyword evidence="3" id="KW-0378">Hydrolase</keyword>
<organism evidence="10 11">
    <name type="scientific">Escherichia coli TA447</name>
    <dbReference type="NCBI Taxonomy" id="656447"/>
    <lineage>
        <taxon>Bacteria</taxon>
        <taxon>Pseudomonadati</taxon>
        <taxon>Pseudomonadota</taxon>
        <taxon>Gammaproteobacteria</taxon>
        <taxon>Enterobacterales</taxon>
        <taxon>Enterobacteriaceae</taxon>
        <taxon>Escherichia</taxon>
    </lineage>
</organism>
<dbReference type="AlphaFoldDB" id="A0A1X3IW69"/>
<evidence type="ECO:0000256" key="8">
    <source>
        <dbReference type="ARBA" id="ARBA00066766"/>
    </source>
</evidence>
<keyword evidence="5" id="KW-0234">DNA repair</keyword>
<evidence type="ECO:0000313" key="10">
    <source>
        <dbReference type="EMBL" id="OSK90596.1"/>
    </source>
</evidence>
<dbReference type="GO" id="GO:0006284">
    <property type="term" value="P:base-excision repair"/>
    <property type="evidence" value="ECO:0007669"/>
    <property type="project" value="InterPro"/>
</dbReference>
<proteinExistence type="predicted"/>
<dbReference type="InterPro" id="IPR052891">
    <property type="entry name" value="DNA-3mA_glycosylase"/>
</dbReference>
<dbReference type="EMBL" id="ADIZ01000040">
    <property type="protein sequence ID" value="OSK90596.1"/>
    <property type="molecule type" value="Genomic_DNA"/>
</dbReference>
<evidence type="ECO:0000256" key="7">
    <source>
        <dbReference type="ARBA" id="ARBA00057608"/>
    </source>
</evidence>
<name>A0A1X3IW69_ECOLX</name>
<keyword evidence="1 9" id="KW-0479">Metal-binding</keyword>
<protein>
    <recommendedName>
        <fullName evidence="8">DNA-3-methyladenine glycosylase I</fullName>
        <ecNumber evidence="8">3.2.2.20</ecNumber>
    </recommendedName>
</protein>
<dbReference type="InterPro" id="IPR004597">
    <property type="entry name" value="Tag"/>
</dbReference>
<dbReference type="PANTHER" id="PTHR30037:SF4">
    <property type="entry name" value="DNA-3-METHYLADENINE GLYCOSYLASE I"/>
    <property type="match status" value="1"/>
</dbReference>
<dbReference type="FunFam" id="1.10.340.30:FF:000009">
    <property type="entry name" value="DNA-3-methyladenine glycosylase I"/>
    <property type="match status" value="1"/>
</dbReference>
<comment type="caution">
    <text evidence="10">The sequence shown here is derived from an EMBL/GenBank/DDBJ whole genome shotgun (WGS) entry which is preliminary data.</text>
</comment>
<evidence type="ECO:0000256" key="1">
    <source>
        <dbReference type="ARBA" id="ARBA00022723"/>
    </source>
</evidence>
<dbReference type="InterPro" id="IPR005019">
    <property type="entry name" value="Adenine_glyco"/>
</dbReference>
<evidence type="ECO:0000256" key="4">
    <source>
        <dbReference type="ARBA" id="ARBA00022833"/>
    </source>
</evidence>
<keyword evidence="2" id="KW-0227">DNA damage</keyword>
<sequence>MLRKKALITTLASRLSCQRPPLFFMIINTTPGKSRIRQYYCHCMKDIGHSSPVLNIDFFTDASRKAAEIFTIGYIARESMERCGWVSQDPLYIAYHDNEWGVPETDSKKLFEMICLEGQQAGLSWITVLKKRENYRACFHQFDPVKVAAMQEEDVERLVQDAGIIRHRGKIQAIIGNARAYLQMEQNGEPFADFVWSFVNHQPQVTQATTLSEIPTSTSASDALSKALKKRGFKFVGTTICYSFMQACGLVNDHVVGCCCYPGNKP</sequence>